<dbReference type="EMBL" id="JACCHT010000002">
    <property type="protein sequence ID" value="NYT28549.1"/>
    <property type="molecule type" value="Genomic_DNA"/>
</dbReference>
<feature type="transmembrane region" description="Helical" evidence="1">
    <location>
        <begin position="21"/>
        <end position="44"/>
    </location>
</feature>
<comment type="caution">
    <text evidence="2">The sequence shown here is derived from an EMBL/GenBank/DDBJ whole genome shotgun (WGS) entry which is preliminary data.</text>
</comment>
<dbReference type="Proteomes" id="UP000568751">
    <property type="component" value="Unassembled WGS sequence"/>
</dbReference>
<name>A0A853F7Q7_9GAMM</name>
<keyword evidence="1" id="KW-1133">Transmembrane helix</keyword>
<keyword evidence="1" id="KW-0472">Membrane</keyword>
<keyword evidence="1" id="KW-0812">Transmembrane</keyword>
<evidence type="ECO:0000313" key="2">
    <source>
        <dbReference type="EMBL" id="NYT28549.1"/>
    </source>
</evidence>
<dbReference type="AlphaFoldDB" id="A0A853F7Q7"/>
<protein>
    <submittedName>
        <fullName evidence="2">Uncharacterized protein</fullName>
    </submittedName>
</protein>
<gene>
    <name evidence="2" type="ORF">H0A76_12245</name>
</gene>
<reference evidence="2 3" key="1">
    <citation type="submission" date="2020-05" db="EMBL/GenBank/DDBJ databases">
        <title>Horizontal transmission and recombination maintain forever young bacterial symbiont genomes.</title>
        <authorList>
            <person name="Russell S.L."/>
            <person name="Pepper-Tunick E."/>
            <person name="Svedberg J."/>
            <person name="Byrne A."/>
            <person name="Ruelas Castillo J."/>
            <person name="Vollmers C."/>
            <person name="Beinart R.A."/>
            <person name="Corbett-Detig R."/>
        </authorList>
    </citation>
    <scope>NUCLEOTIDE SEQUENCE [LARGE SCALE GENOMIC DNA]</scope>
    <source>
        <strain evidence="2">455</strain>
    </source>
</reference>
<proteinExistence type="predicted"/>
<evidence type="ECO:0000313" key="3">
    <source>
        <dbReference type="Proteomes" id="UP000568751"/>
    </source>
</evidence>
<evidence type="ECO:0000256" key="1">
    <source>
        <dbReference type="SAM" id="Phobius"/>
    </source>
</evidence>
<organism evidence="2 3">
    <name type="scientific">Candidatus Thiodubiliella endoseptemdiera</name>
    <dbReference type="NCBI Taxonomy" id="2738886"/>
    <lineage>
        <taxon>Bacteria</taxon>
        <taxon>Pseudomonadati</taxon>
        <taxon>Pseudomonadota</taxon>
        <taxon>Gammaproteobacteria</taxon>
        <taxon>Candidatus Pseudothioglobaceae</taxon>
        <taxon>Candidatus Thiodubiliella</taxon>
    </lineage>
</organism>
<accession>A0A853F7Q7</accession>
<sequence length="76" mass="8722">MWRNKYAKIKKFFKFITNKEFLVKIILIQIAILLSVIMTGNLTIKIEDSGYGFNISTDVRGDLTLDSPSYGFQVSK</sequence>